<organism evidence="2 3">
    <name type="scientific">Araneus ventricosus</name>
    <name type="common">Orbweaver spider</name>
    <name type="synonym">Epeira ventricosa</name>
    <dbReference type="NCBI Taxonomy" id="182803"/>
    <lineage>
        <taxon>Eukaryota</taxon>
        <taxon>Metazoa</taxon>
        <taxon>Ecdysozoa</taxon>
        <taxon>Arthropoda</taxon>
        <taxon>Chelicerata</taxon>
        <taxon>Arachnida</taxon>
        <taxon>Araneae</taxon>
        <taxon>Araneomorphae</taxon>
        <taxon>Entelegynae</taxon>
        <taxon>Araneoidea</taxon>
        <taxon>Araneidae</taxon>
        <taxon>Araneus</taxon>
    </lineage>
</organism>
<protein>
    <submittedName>
        <fullName evidence="2">Uncharacterized protein</fullName>
    </submittedName>
</protein>
<gene>
    <name evidence="2" type="ORF">AVEN_137856_1</name>
</gene>
<sequence>MEEEESNCRLFTIRCKQAPLYPWQDETAIYSRIRRRISRFPNRKCKFTLPSSKFTQNKSSILLKAAVLDSSLSPLPLPTRTAGKPTEGSTKGFDRTPISRGSGRHKI</sequence>
<proteinExistence type="predicted"/>
<evidence type="ECO:0000256" key="1">
    <source>
        <dbReference type="SAM" id="MobiDB-lite"/>
    </source>
</evidence>
<dbReference type="AlphaFoldDB" id="A0A4Y2UDL0"/>
<evidence type="ECO:0000313" key="2">
    <source>
        <dbReference type="EMBL" id="GBO11135.1"/>
    </source>
</evidence>
<feature type="region of interest" description="Disordered" evidence="1">
    <location>
        <begin position="72"/>
        <end position="107"/>
    </location>
</feature>
<comment type="caution">
    <text evidence="2">The sequence shown here is derived from an EMBL/GenBank/DDBJ whole genome shotgun (WGS) entry which is preliminary data.</text>
</comment>
<accession>A0A4Y2UDL0</accession>
<keyword evidence="3" id="KW-1185">Reference proteome</keyword>
<dbReference type="Proteomes" id="UP000499080">
    <property type="component" value="Unassembled WGS sequence"/>
</dbReference>
<dbReference type="EMBL" id="BGPR01036061">
    <property type="protein sequence ID" value="GBO11135.1"/>
    <property type="molecule type" value="Genomic_DNA"/>
</dbReference>
<evidence type="ECO:0000313" key="3">
    <source>
        <dbReference type="Proteomes" id="UP000499080"/>
    </source>
</evidence>
<name>A0A4Y2UDL0_ARAVE</name>
<reference evidence="2 3" key="1">
    <citation type="journal article" date="2019" name="Sci. Rep.">
        <title>Orb-weaving spider Araneus ventricosus genome elucidates the spidroin gene catalogue.</title>
        <authorList>
            <person name="Kono N."/>
            <person name="Nakamura H."/>
            <person name="Ohtoshi R."/>
            <person name="Moran D.A.P."/>
            <person name="Shinohara A."/>
            <person name="Yoshida Y."/>
            <person name="Fujiwara M."/>
            <person name="Mori M."/>
            <person name="Tomita M."/>
            <person name="Arakawa K."/>
        </authorList>
    </citation>
    <scope>NUCLEOTIDE SEQUENCE [LARGE SCALE GENOMIC DNA]</scope>
</reference>